<name>A0ABT9Z7X0_9BACI</name>
<organism evidence="4 5">
    <name type="scientific">Metabacillus niabensis</name>
    <dbReference type="NCBI Taxonomy" id="324854"/>
    <lineage>
        <taxon>Bacteria</taxon>
        <taxon>Bacillati</taxon>
        <taxon>Bacillota</taxon>
        <taxon>Bacilli</taxon>
        <taxon>Bacillales</taxon>
        <taxon>Bacillaceae</taxon>
        <taxon>Metabacillus</taxon>
    </lineage>
</organism>
<dbReference type="Pfam" id="PF13559">
    <property type="entry name" value="DUF4129"/>
    <property type="match status" value="1"/>
</dbReference>
<dbReference type="InterPro" id="IPR021878">
    <property type="entry name" value="TgpA_N"/>
</dbReference>
<keyword evidence="2" id="KW-0472">Membrane</keyword>
<sequence>MTTQTSYVEKSAAVIYYLFAFLLLWEWLRPLNVFSNTANTFVFIFFIAVSFLLILFKARWYLSFPVKIIIILFILHGMFYQGVFLSFGWLTDLIEDTVNNIQLIPTANWMSMTASYRTLLFFILLWLLVYLIHYWVLIQKRILIFFVLTLLYITVLDTFTQYDATFAIVRTVLIGFFMLGMLYFDRLKKIENLQMKGLAFFRWLLPLFAFIVLSMVVAMLAPKASPQWPDPVPYLTAVGNGEEGIGGRKKIGYSESDENLGGGFVEDDTEVFTHISSERHYWRIETKDVYTGKGWIASEQENDFEEITNIQDELFWTDESVKTKQLESIVTFNNNYRHFHLMYPLGVTSIQTENNLDFYLNPNTELITPFPENDGSREQFKSYKVTYNLPTYSLDEMRKVQNLPESDPIHQRYTQLPDSLPSRVRDLAIRLTMNETNQYDKTKAIEEYLGSADFTYDKDDVAIPEGEQDYVDQFLFETLKGYCDNFSTSMIVLLRAVDIPARWVKGYTEGDFVDVVNETEREYKVTNNNAHSWVEVYFEGVGWVPFEPTKGFINPYTVSNETQSNETEDVPEQQQQTPEEETQQAEAEKEEQKKQTEKEVEEATASAENQESSLLDMRIGSAFVYSLLVIILIAGFVLYKTRLKWFAHFIVRKYKNRHDEEVFFHAFQSLLKQLERKGMKRKDSQTLREYAHTIDHVFQDKSMTILTENYERALYRRTDAEKEWVKSAELWENLIKKTSS</sequence>
<evidence type="ECO:0000313" key="5">
    <source>
        <dbReference type="Proteomes" id="UP001232245"/>
    </source>
</evidence>
<dbReference type="SMART" id="SM00460">
    <property type="entry name" value="TGc"/>
    <property type="match status" value="1"/>
</dbReference>
<evidence type="ECO:0000259" key="3">
    <source>
        <dbReference type="SMART" id="SM00460"/>
    </source>
</evidence>
<feature type="transmembrane region" description="Helical" evidence="2">
    <location>
        <begin position="142"/>
        <end position="160"/>
    </location>
</feature>
<accession>A0ABT9Z7X0</accession>
<evidence type="ECO:0000256" key="1">
    <source>
        <dbReference type="SAM" id="MobiDB-lite"/>
    </source>
</evidence>
<feature type="compositionally biased region" description="Basic and acidic residues" evidence="1">
    <location>
        <begin position="586"/>
        <end position="598"/>
    </location>
</feature>
<feature type="transmembrane region" description="Helical" evidence="2">
    <location>
        <begin position="204"/>
        <end position="221"/>
    </location>
</feature>
<dbReference type="Proteomes" id="UP001232245">
    <property type="component" value="Unassembled WGS sequence"/>
</dbReference>
<proteinExistence type="predicted"/>
<keyword evidence="2" id="KW-0812">Transmembrane</keyword>
<dbReference type="Pfam" id="PF11992">
    <property type="entry name" value="TgpA_N"/>
    <property type="match status" value="1"/>
</dbReference>
<keyword evidence="2" id="KW-1133">Transmembrane helix</keyword>
<dbReference type="RefSeq" id="WP_174879417.1">
    <property type="nucleotide sequence ID" value="NZ_CADEPK010000020.1"/>
</dbReference>
<feature type="transmembrane region" description="Helical" evidence="2">
    <location>
        <begin position="40"/>
        <end position="56"/>
    </location>
</feature>
<dbReference type="PANTHER" id="PTHR42736:SF1">
    <property type="entry name" value="PROTEIN-GLUTAMINE GAMMA-GLUTAMYLTRANSFERASE"/>
    <property type="match status" value="1"/>
</dbReference>
<feature type="transmembrane region" description="Helical" evidence="2">
    <location>
        <begin position="619"/>
        <end position="639"/>
    </location>
</feature>
<feature type="transmembrane region" description="Helical" evidence="2">
    <location>
        <begin position="12"/>
        <end position="28"/>
    </location>
</feature>
<dbReference type="Pfam" id="PF01841">
    <property type="entry name" value="Transglut_core"/>
    <property type="match status" value="1"/>
</dbReference>
<dbReference type="EMBL" id="JAUSTZ010000019">
    <property type="protein sequence ID" value="MDQ0228358.1"/>
    <property type="molecule type" value="Genomic_DNA"/>
</dbReference>
<feature type="compositionally biased region" description="Polar residues" evidence="1">
    <location>
        <begin position="556"/>
        <end position="565"/>
    </location>
</feature>
<protein>
    <submittedName>
        <fullName evidence="4">Transglutaminase-like putative cysteine protease</fullName>
    </submittedName>
</protein>
<dbReference type="InterPro" id="IPR052901">
    <property type="entry name" value="Bact_TGase-like"/>
</dbReference>
<dbReference type="SUPFAM" id="SSF54001">
    <property type="entry name" value="Cysteine proteinases"/>
    <property type="match status" value="1"/>
</dbReference>
<gene>
    <name evidence="4" type="ORF">J2S02_004738</name>
</gene>
<dbReference type="InterPro" id="IPR025403">
    <property type="entry name" value="TgpA-like_C"/>
</dbReference>
<reference evidence="4 5" key="1">
    <citation type="submission" date="2023-07" db="EMBL/GenBank/DDBJ databases">
        <title>Genomic Encyclopedia of Type Strains, Phase IV (KMG-IV): sequencing the most valuable type-strain genomes for metagenomic binning, comparative biology and taxonomic classification.</title>
        <authorList>
            <person name="Goeker M."/>
        </authorList>
    </citation>
    <scope>NUCLEOTIDE SEQUENCE [LARGE SCALE GENOMIC DNA]</scope>
    <source>
        <strain evidence="4 5">DSM 17723</strain>
    </source>
</reference>
<feature type="region of interest" description="Disordered" evidence="1">
    <location>
        <begin position="555"/>
        <end position="609"/>
    </location>
</feature>
<feature type="transmembrane region" description="Helical" evidence="2">
    <location>
        <begin position="166"/>
        <end position="184"/>
    </location>
</feature>
<dbReference type="PANTHER" id="PTHR42736">
    <property type="entry name" value="PROTEIN-GLUTAMINE GAMMA-GLUTAMYLTRANSFERASE"/>
    <property type="match status" value="1"/>
</dbReference>
<keyword evidence="5" id="KW-1185">Reference proteome</keyword>
<comment type="caution">
    <text evidence="4">The sequence shown here is derived from an EMBL/GenBank/DDBJ whole genome shotgun (WGS) entry which is preliminary data.</text>
</comment>
<feature type="transmembrane region" description="Helical" evidence="2">
    <location>
        <begin position="68"/>
        <end position="90"/>
    </location>
</feature>
<feature type="domain" description="Transglutaminase-like" evidence="3">
    <location>
        <begin position="475"/>
        <end position="550"/>
    </location>
</feature>
<dbReference type="InterPro" id="IPR002931">
    <property type="entry name" value="Transglutaminase-like"/>
</dbReference>
<evidence type="ECO:0000256" key="2">
    <source>
        <dbReference type="SAM" id="Phobius"/>
    </source>
</evidence>
<dbReference type="InterPro" id="IPR038765">
    <property type="entry name" value="Papain-like_cys_pep_sf"/>
</dbReference>
<dbReference type="Gene3D" id="3.10.620.30">
    <property type="match status" value="1"/>
</dbReference>
<feature type="transmembrane region" description="Helical" evidence="2">
    <location>
        <begin position="119"/>
        <end position="137"/>
    </location>
</feature>
<evidence type="ECO:0000313" key="4">
    <source>
        <dbReference type="EMBL" id="MDQ0228358.1"/>
    </source>
</evidence>